<dbReference type="InterPro" id="IPR050675">
    <property type="entry name" value="OAF3"/>
</dbReference>
<evidence type="ECO:0000256" key="5">
    <source>
        <dbReference type="SAM" id="Coils"/>
    </source>
</evidence>
<feature type="compositionally biased region" description="Low complexity" evidence="6">
    <location>
        <begin position="33"/>
        <end position="44"/>
    </location>
</feature>
<dbReference type="Proteomes" id="UP000536275">
    <property type="component" value="Unassembled WGS sequence"/>
</dbReference>
<organism evidence="7 8">
    <name type="scientific">Candida albicans</name>
    <name type="common">Yeast</name>
    <dbReference type="NCBI Taxonomy" id="5476"/>
    <lineage>
        <taxon>Eukaryota</taxon>
        <taxon>Fungi</taxon>
        <taxon>Dikarya</taxon>
        <taxon>Ascomycota</taxon>
        <taxon>Saccharomycotina</taxon>
        <taxon>Pichiomycetes</taxon>
        <taxon>Debaryomycetaceae</taxon>
        <taxon>Candida/Lodderomyces clade</taxon>
        <taxon>Candida</taxon>
    </lineage>
</organism>
<dbReference type="InterPro" id="IPR021858">
    <property type="entry name" value="Fun_TF"/>
</dbReference>
<protein>
    <submittedName>
        <fullName evidence="7">Fungal specific transcription factor domain family protein</fullName>
    </submittedName>
</protein>
<feature type="region of interest" description="Disordered" evidence="6">
    <location>
        <begin position="782"/>
        <end position="832"/>
    </location>
</feature>
<dbReference type="PANTHER" id="PTHR31069:SF32">
    <property type="entry name" value="ARGININE METABOLISM REGULATION PROTEIN II"/>
    <property type="match status" value="1"/>
</dbReference>
<feature type="region of interest" description="Disordered" evidence="6">
    <location>
        <begin position="142"/>
        <end position="162"/>
    </location>
</feature>
<accession>A0A8H6BRA9</accession>
<keyword evidence="4" id="KW-0539">Nucleus</keyword>
<dbReference type="Pfam" id="PF11951">
    <property type="entry name" value="Fungal_trans_2"/>
    <property type="match status" value="1"/>
</dbReference>
<gene>
    <name evidence="7" type="ORF">FOB64_005843</name>
</gene>
<name>A0A8H6BRA9_CANAX</name>
<keyword evidence="5" id="KW-0175">Coiled coil</keyword>
<evidence type="ECO:0000256" key="2">
    <source>
        <dbReference type="ARBA" id="ARBA00023125"/>
    </source>
</evidence>
<proteinExistence type="predicted"/>
<feature type="compositionally biased region" description="Acidic residues" evidence="6">
    <location>
        <begin position="375"/>
        <end position="389"/>
    </location>
</feature>
<feature type="compositionally biased region" description="Low complexity" evidence="6">
    <location>
        <begin position="142"/>
        <end position="159"/>
    </location>
</feature>
<feature type="region of interest" description="Disordered" evidence="6">
    <location>
        <begin position="235"/>
        <end position="269"/>
    </location>
</feature>
<feature type="coiled-coil region" evidence="5">
    <location>
        <begin position="747"/>
        <end position="781"/>
    </location>
</feature>
<keyword evidence="1" id="KW-0805">Transcription regulation</keyword>
<feature type="region of interest" description="Disordered" evidence="6">
    <location>
        <begin position="17"/>
        <end position="45"/>
    </location>
</feature>
<comment type="caution">
    <text evidence="7">The sequence shown here is derived from an EMBL/GenBank/DDBJ whole genome shotgun (WGS) entry which is preliminary data.</text>
</comment>
<feature type="compositionally biased region" description="Low complexity" evidence="6">
    <location>
        <begin position="782"/>
        <end position="807"/>
    </location>
</feature>
<dbReference type="GO" id="GO:0003677">
    <property type="term" value="F:DNA binding"/>
    <property type="evidence" value="ECO:0007669"/>
    <property type="project" value="UniProtKB-KW"/>
</dbReference>
<sequence>MVGPYSIYTTKTGNVKSQPIKFTNKDDEQLDENNNSKNNNNSSSEFFQRRKVGFVKWDEPYETYEDMDSDLSILHGSGEDPIVKLSGETKLKGPFGVFKGEPSPQQQNNIISQEISLKSKKRRLNNSHNDTNVIATTTTTTTTTGTTSNVSNTYTNGSSPLVHGHNFTTTTTTESNSQPHGYNLETGIPHSDQPQDSQWISNELKDAALVTAAALDTQFLDLMFNFNSNIPTDDTSNNINNNTTTNTHTHTDNQTNNNNNNTGHSSIMDEFNNPDFLNLLFHKNSQLAITTPQPHIGTTTHTTTPQLSHSNSSISLANILNQNQGANNNSNSILMDPTYYSNFSNFFYNNPYQSNENLEIDLHAKSIDHDHDHDHDEDEDDESPEEVDGNDSKLLQFIMKIVKNPTNLPFDLSLPSNSNEQPTTTTGTSSSSSNRYTFIPLTESPWKTIYFPRALMALGELSALGKTSTAKNALLNALLAVSAFNLQSIALRNQASLFIKQLLHNKRNNKRNKTNGIEYCINHEKYKDVLCAVLSMISVDLVWGTMQDTRIYITWCGKVIIAKMQNKKKLSTKASILHRIFSNLKLIQDSTCLDIDSINEDFETNYYGIGIGTGTGIGYDVSGDKYVQQKLDNSDGDATTTTTAVVDDHKKVRKTRIDFIVNNTFTNKKQTKTTTTTTTNKSKSSITTSPSFVNKKLINTMKNDESFATDALYGLPYSLIVLFSETVELLRTKIYYRDNPKAAARIAMKLSNHEKEFNDRIEELNEKLENWTLDWQLYEQQQQQQQNMTTTKAKTRSTTPTSSPTPTDGKPENEEPTTVGDDNDNDDNNEFDHKFYSPMHKATYHHIMSFYHALMIYFNRLIKQIPAENLQNQVKKTLQHLNAIQKLIDDKEANIIPLFWQGFIAGCEAIEPDLQLAFKQWGADIAKYLGSYWGARQIMMEVWRRKRANEIKDDWISVIHDWEMNLMLA</sequence>
<evidence type="ECO:0000313" key="8">
    <source>
        <dbReference type="Proteomes" id="UP000536275"/>
    </source>
</evidence>
<evidence type="ECO:0000256" key="3">
    <source>
        <dbReference type="ARBA" id="ARBA00023163"/>
    </source>
</evidence>
<evidence type="ECO:0000256" key="6">
    <source>
        <dbReference type="SAM" id="MobiDB-lite"/>
    </source>
</evidence>
<keyword evidence="2" id="KW-0238">DNA-binding</keyword>
<dbReference type="AlphaFoldDB" id="A0A8H6BRA9"/>
<feature type="compositionally biased region" description="Low complexity" evidence="6">
    <location>
        <begin position="423"/>
        <end position="433"/>
    </location>
</feature>
<evidence type="ECO:0000256" key="4">
    <source>
        <dbReference type="ARBA" id="ARBA00023242"/>
    </source>
</evidence>
<feature type="region of interest" description="Disordered" evidence="6">
    <location>
        <begin position="412"/>
        <end position="434"/>
    </location>
</feature>
<keyword evidence="3" id="KW-0804">Transcription</keyword>
<evidence type="ECO:0000256" key="1">
    <source>
        <dbReference type="ARBA" id="ARBA00023015"/>
    </source>
</evidence>
<feature type="region of interest" description="Disordered" evidence="6">
    <location>
        <begin position="368"/>
        <end position="389"/>
    </location>
</feature>
<evidence type="ECO:0000313" key="7">
    <source>
        <dbReference type="EMBL" id="KAF6062791.1"/>
    </source>
</evidence>
<reference evidence="7 8" key="1">
    <citation type="submission" date="2020-03" db="EMBL/GenBank/DDBJ databases">
        <title>FDA dAtabase for Regulatory Grade micrObial Sequences (FDA-ARGOS): Supporting development and validation of Infectious Disease Dx tests.</title>
        <authorList>
            <person name="Campos J."/>
            <person name="Goldberg B."/>
            <person name="Tallon L."/>
            <person name="Sadzewicz L."/>
            <person name="Vavikolanu K."/>
            <person name="Mehta A."/>
            <person name="Aluvathingal J."/>
            <person name="Nadendla S."/>
            <person name="Nandy P."/>
            <person name="Geyer C."/>
            <person name="Yan Y."/>
            <person name="Sichtig H."/>
        </authorList>
    </citation>
    <scope>NUCLEOTIDE SEQUENCE [LARGE SCALE GENOMIC DNA]</scope>
    <source>
        <strain evidence="7 8">FDAARGOS_656</strain>
    </source>
</reference>
<dbReference type="PANTHER" id="PTHR31069">
    <property type="entry name" value="OLEATE-ACTIVATED TRANSCRIPTION FACTOR 1-RELATED"/>
    <property type="match status" value="1"/>
</dbReference>
<feature type="compositionally biased region" description="Low complexity" evidence="6">
    <location>
        <begin position="235"/>
        <end position="266"/>
    </location>
</feature>
<dbReference type="EMBL" id="JABWAD010000061">
    <property type="protein sequence ID" value="KAF6062791.1"/>
    <property type="molecule type" value="Genomic_DNA"/>
</dbReference>